<reference evidence="7" key="1">
    <citation type="submission" date="2020-04" db="EMBL/GenBank/DDBJ databases">
        <authorList>
            <person name="Zhang T."/>
        </authorList>
    </citation>
    <scope>NUCLEOTIDE SEQUENCE</scope>
    <source>
        <strain evidence="7">HKST-UBA03</strain>
    </source>
</reference>
<accession>A0A955LL23</accession>
<dbReference type="GO" id="GO:0005886">
    <property type="term" value="C:plasma membrane"/>
    <property type="evidence" value="ECO:0007669"/>
    <property type="project" value="UniProtKB-SubCell"/>
</dbReference>
<keyword evidence="5 6" id="KW-0472">Membrane</keyword>
<keyword evidence="2" id="KW-1003">Cell membrane</keyword>
<feature type="non-terminal residue" evidence="7">
    <location>
        <position position="259"/>
    </location>
</feature>
<feature type="transmembrane region" description="Helical" evidence="6">
    <location>
        <begin position="148"/>
        <end position="167"/>
    </location>
</feature>
<evidence type="ECO:0000256" key="4">
    <source>
        <dbReference type="ARBA" id="ARBA00022989"/>
    </source>
</evidence>
<keyword evidence="4 6" id="KW-1133">Transmembrane helix</keyword>
<evidence type="ECO:0000256" key="1">
    <source>
        <dbReference type="ARBA" id="ARBA00004651"/>
    </source>
</evidence>
<dbReference type="InterPro" id="IPR050833">
    <property type="entry name" value="Poly_Biosynth_Transport"/>
</dbReference>
<feature type="transmembrane region" description="Helical" evidence="6">
    <location>
        <begin position="117"/>
        <end position="136"/>
    </location>
</feature>
<evidence type="ECO:0000256" key="5">
    <source>
        <dbReference type="ARBA" id="ARBA00023136"/>
    </source>
</evidence>
<evidence type="ECO:0000256" key="2">
    <source>
        <dbReference type="ARBA" id="ARBA00022475"/>
    </source>
</evidence>
<feature type="transmembrane region" description="Helical" evidence="6">
    <location>
        <begin position="21"/>
        <end position="40"/>
    </location>
</feature>
<dbReference type="EMBL" id="JAGQKZ010000025">
    <property type="protein sequence ID" value="MCA9392174.1"/>
    <property type="molecule type" value="Genomic_DNA"/>
</dbReference>
<feature type="transmembrane region" description="Helical" evidence="6">
    <location>
        <begin position="173"/>
        <end position="194"/>
    </location>
</feature>
<dbReference type="AlphaFoldDB" id="A0A955LL23"/>
<sequence>MNVSVYKKVGLNTFYQLMGRFVTALVGLLTTRLITSHFGLEGYGEYQTVIAFVTLFWVLTDFGFNAIAVREMAASEDEAKDYYSALISLRVGLGALVMALAWLILLFLPYSALVKNAIVIGAVTIFFQSLMGIGNAAFQLRLKYGFQLLSNTLGSLVSLGMFVYVIFSDQGLIGLAVAFTSGSIVMGLVNLYLAKRLIRARLLVNNKVRYLLKETLPFGLVLLLSLLTTKIDAILLSVLNLNTITNESAVGIYNLSYKL</sequence>
<dbReference type="Proteomes" id="UP000751518">
    <property type="component" value="Unassembled WGS sequence"/>
</dbReference>
<gene>
    <name evidence="7" type="ORF">KC614_03140</name>
</gene>
<organism evidence="7 8">
    <name type="scientific">candidate division WWE3 bacterium</name>
    <dbReference type="NCBI Taxonomy" id="2053526"/>
    <lineage>
        <taxon>Bacteria</taxon>
        <taxon>Katanobacteria</taxon>
    </lineage>
</organism>
<comment type="subcellular location">
    <subcellularLocation>
        <location evidence="1">Cell membrane</location>
        <topology evidence="1">Multi-pass membrane protein</topology>
    </subcellularLocation>
</comment>
<keyword evidence="3 6" id="KW-0812">Transmembrane</keyword>
<proteinExistence type="predicted"/>
<reference evidence="7" key="2">
    <citation type="journal article" date="2021" name="Microbiome">
        <title>Successional dynamics and alternative stable states in a saline activated sludge microbial community over 9 years.</title>
        <authorList>
            <person name="Wang Y."/>
            <person name="Ye J."/>
            <person name="Ju F."/>
            <person name="Liu L."/>
            <person name="Boyd J.A."/>
            <person name="Deng Y."/>
            <person name="Parks D.H."/>
            <person name="Jiang X."/>
            <person name="Yin X."/>
            <person name="Woodcroft B.J."/>
            <person name="Tyson G.W."/>
            <person name="Hugenholtz P."/>
            <person name="Polz M.F."/>
            <person name="Zhang T."/>
        </authorList>
    </citation>
    <scope>NUCLEOTIDE SEQUENCE</scope>
    <source>
        <strain evidence="7">HKST-UBA03</strain>
    </source>
</reference>
<dbReference type="PANTHER" id="PTHR30250">
    <property type="entry name" value="PST FAMILY PREDICTED COLANIC ACID TRANSPORTER"/>
    <property type="match status" value="1"/>
</dbReference>
<feature type="transmembrane region" description="Helical" evidence="6">
    <location>
        <begin position="46"/>
        <end position="68"/>
    </location>
</feature>
<evidence type="ECO:0000256" key="3">
    <source>
        <dbReference type="ARBA" id="ARBA00022692"/>
    </source>
</evidence>
<feature type="transmembrane region" description="Helical" evidence="6">
    <location>
        <begin position="215"/>
        <end position="239"/>
    </location>
</feature>
<dbReference type="InterPro" id="IPR002797">
    <property type="entry name" value="Polysacc_synth"/>
</dbReference>
<feature type="transmembrane region" description="Helical" evidence="6">
    <location>
        <begin position="89"/>
        <end position="111"/>
    </location>
</feature>
<evidence type="ECO:0000313" key="7">
    <source>
        <dbReference type="EMBL" id="MCA9392174.1"/>
    </source>
</evidence>
<comment type="caution">
    <text evidence="7">The sequence shown here is derived from an EMBL/GenBank/DDBJ whole genome shotgun (WGS) entry which is preliminary data.</text>
</comment>
<evidence type="ECO:0000313" key="8">
    <source>
        <dbReference type="Proteomes" id="UP000751518"/>
    </source>
</evidence>
<dbReference type="Pfam" id="PF01943">
    <property type="entry name" value="Polysacc_synt"/>
    <property type="match status" value="1"/>
</dbReference>
<dbReference type="PANTHER" id="PTHR30250:SF11">
    <property type="entry name" value="O-ANTIGEN TRANSPORTER-RELATED"/>
    <property type="match status" value="1"/>
</dbReference>
<protein>
    <submittedName>
        <fullName evidence="7">Oligosaccharide flippase family protein</fullName>
    </submittedName>
</protein>
<evidence type="ECO:0000256" key="6">
    <source>
        <dbReference type="SAM" id="Phobius"/>
    </source>
</evidence>
<name>A0A955LL23_UNCKA</name>